<dbReference type="Gene3D" id="3.30.70.270">
    <property type="match status" value="1"/>
</dbReference>
<evidence type="ECO:0000256" key="1">
    <source>
        <dbReference type="ARBA" id="ARBA00010879"/>
    </source>
</evidence>
<feature type="signal peptide" evidence="4">
    <location>
        <begin position="1"/>
        <end position="22"/>
    </location>
</feature>
<evidence type="ECO:0000256" key="3">
    <source>
        <dbReference type="SAM" id="MobiDB-lite"/>
    </source>
</evidence>
<comment type="caution">
    <text evidence="6">The sequence shown here is derived from an EMBL/GenBank/DDBJ whole genome shotgun (WGS) entry which is preliminary data.</text>
</comment>
<name>A0ABQ8L6Q6_LABRO</name>
<comment type="similarity">
    <text evidence="1">Belongs to the beta type-B retroviral polymerase family. HERV class-II K(HML-2) pol subfamily.</text>
</comment>
<feature type="chain" id="PRO_5045238957" description="ribonuclease H" evidence="4">
    <location>
        <begin position="23"/>
        <end position="868"/>
    </location>
</feature>
<reference evidence="6 7" key="1">
    <citation type="submission" date="2022-01" db="EMBL/GenBank/DDBJ databases">
        <title>A high-quality chromosome-level genome assembly of rohu carp, Labeo rohita.</title>
        <authorList>
            <person name="Arick M.A. II"/>
            <person name="Hsu C.-Y."/>
            <person name="Magbanua Z."/>
            <person name="Pechanova O."/>
            <person name="Grover C."/>
            <person name="Miller E."/>
            <person name="Thrash A."/>
            <person name="Ezzel L."/>
            <person name="Alam S."/>
            <person name="Benzie J."/>
            <person name="Hamilton M."/>
            <person name="Karsi A."/>
            <person name="Lawrence M.L."/>
            <person name="Peterson D.G."/>
        </authorList>
    </citation>
    <scope>NUCLEOTIDE SEQUENCE [LARGE SCALE GENOMIC DNA]</scope>
    <source>
        <strain evidence="7">BAU-BD-2019</strain>
        <tissue evidence="6">Blood</tissue>
    </source>
</reference>
<evidence type="ECO:0000313" key="6">
    <source>
        <dbReference type="EMBL" id="KAI2646434.1"/>
    </source>
</evidence>
<evidence type="ECO:0000256" key="2">
    <source>
        <dbReference type="ARBA" id="ARBA00012180"/>
    </source>
</evidence>
<dbReference type="PANTHER" id="PTHR35617:SF3">
    <property type="entry name" value="CORE-BINDING (CB) DOMAIN-CONTAINING PROTEIN"/>
    <property type="match status" value="1"/>
</dbReference>
<evidence type="ECO:0000259" key="5">
    <source>
        <dbReference type="Pfam" id="PF00078"/>
    </source>
</evidence>
<evidence type="ECO:0000313" key="7">
    <source>
        <dbReference type="Proteomes" id="UP000830375"/>
    </source>
</evidence>
<dbReference type="InterPro" id="IPR043502">
    <property type="entry name" value="DNA/RNA_pol_sf"/>
</dbReference>
<feature type="domain" description="Reverse transcriptase" evidence="5">
    <location>
        <begin position="315"/>
        <end position="406"/>
    </location>
</feature>
<dbReference type="EC" id="3.1.26.4" evidence="2"/>
<dbReference type="EMBL" id="JACTAM010001335">
    <property type="protein sequence ID" value="KAI2646434.1"/>
    <property type="molecule type" value="Genomic_DNA"/>
</dbReference>
<feature type="region of interest" description="Disordered" evidence="3">
    <location>
        <begin position="574"/>
        <end position="602"/>
    </location>
</feature>
<keyword evidence="4" id="KW-0732">Signal</keyword>
<dbReference type="PANTHER" id="PTHR35617">
    <property type="entry name" value="PHAGE_INTEGRASE DOMAIN-CONTAINING PROTEIN"/>
    <property type="match status" value="1"/>
</dbReference>
<dbReference type="InterPro" id="IPR000477">
    <property type="entry name" value="RT_dom"/>
</dbReference>
<dbReference type="SUPFAM" id="SSF56672">
    <property type="entry name" value="DNA/RNA polymerases"/>
    <property type="match status" value="1"/>
</dbReference>
<dbReference type="Pfam" id="PF00078">
    <property type="entry name" value="RVT_1"/>
    <property type="match status" value="1"/>
</dbReference>
<dbReference type="InterPro" id="IPR043128">
    <property type="entry name" value="Rev_trsase/Diguanyl_cyclase"/>
</dbReference>
<protein>
    <recommendedName>
        <fullName evidence="2">ribonuclease H</fullName>
        <ecNumber evidence="2">3.1.26.4</ecNumber>
    </recommendedName>
</protein>
<dbReference type="CDD" id="cd03714">
    <property type="entry name" value="RT_DIRS1"/>
    <property type="match status" value="1"/>
</dbReference>
<sequence>MQCLSVRSSIIHLFVIGSTAQAAVSPISNTAKCCESFPGGHDLRPRSSPVPFFPEVREELMKSWKAPLSARSRYTKSPSLTTLDGGPARGYMEVPELERARRLTRPLVKLRLPYTPWLSCKCSCVELRSATNYALRATKVTAQALGRAMSTMVVQERHLWLNLAEMRDTEKVRFIDAPISQAGLFGETVEEFAQQFSTRVPAQLRQSSNPCLLRAEGGPLREQLRPRNLPVLQLDPSNGPVLVGRWHRQLVLRQLRTLLRLQSVPETGSPGKEDRLTCPDPHSARGRALDSAPTLLPEGRVLSCLDPSIWFAFEGRAFQYKVLPFGLSLLPRVFTKVAEAALAPLREVGIRILYLDDWLILAHSWDLVCAHRDVVLNHLVQLGLQVNWEKSKLSPVQRISFLGVELDSVTRTVSAVVCSNTQMQVYGPPETRSEASGAHGILSCGHAAGFDAHETATTLASYPSPETGMAPRHVSHHTIAISCCGANTDSGLCVPLTFRAKPIMWPILCHAGFALRRVEAPPPVGPADLGSIRPDTSRSLCLIRIHPLPVVVRSNQGSPRYRCTGTQLAEGPAQVCVSPSEPHCTESVQSQGGQGTDSLGGPVLAQQNLVLGPGAPGISPSLAHSSEEGPPLSEEGHNLAPALRSLEPPPMVPGRDQEDFRDLYWKDSQRCGIVSVILPPRRPGQAPIRRTLSPLGITVVLQGLQQIRLSPFQSVELDALSLKTALLTVLTSVKRLGDLQALSINSSCLEFGPADSHVVLRPRPGYVPKLPTTPFRDQVVTLQAISSQENDSNLTLLCPVHALRIYMELTQPFRRSEQLFVCYGEQQKGKLLLRIASAALANWASLTDICRAAGWATPNTFARFYNLG</sequence>
<feature type="region of interest" description="Disordered" evidence="3">
    <location>
        <begin position="614"/>
        <end position="637"/>
    </location>
</feature>
<organism evidence="6 7">
    <name type="scientific">Labeo rohita</name>
    <name type="common">Indian major carp</name>
    <name type="synonym">Cyprinus rohita</name>
    <dbReference type="NCBI Taxonomy" id="84645"/>
    <lineage>
        <taxon>Eukaryota</taxon>
        <taxon>Metazoa</taxon>
        <taxon>Chordata</taxon>
        <taxon>Craniata</taxon>
        <taxon>Vertebrata</taxon>
        <taxon>Euteleostomi</taxon>
        <taxon>Actinopterygii</taxon>
        <taxon>Neopterygii</taxon>
        <taxon>Teleostei</taxon>
        <taxon>Ostariophysi</taxon>
        <taxon>Cypriniformes</taxon>
        <taxon>Cyprinidae</taxon>
        <taxon>Labeoninae</taxon>
        <taxon>Labeonini</taxon>
        <taxon>Labeo</taxon>
    </lineage>
</organism>
<feature type="region of interest" description="Disordered" evidence="3">
    <location>
        <begin position="264"/>
        <end position="285"/>
    </location>
</feature>
<proteinExistence type="inferred from homology"/>
<accession>A0ABQ8L6Q6</accession>
<keyword evidence="7" id="KW-1185">Reference proteome</keyword>
<gene>
    <name evidence="6" type="ORF">H4Q32_028832</name>
</gene>
<evidence type="ECO:0000256" key="4">
    <source>
        <dbReference type="SAM" id="SignalP"/>
    </source>
</evidence>
<dbReference type="Proteomes" id="UP000830375">
    <property type="component" value="Unassembled WGS sequence"/>
</dbReference>